<evidence type="ECO:0000256" key="2">
    <source>
        <dbReference type="ARBA" id="ARBA00010973"/>
    </source>
</evidence>
<name>A0A6B2JT95_9RHOB</name>
<dbReference type="SUPFAM" id="SSF88713">
    <property type="entry name" value="Glycoside hydrolase/deacetylase"/>
    <property type="match status" value="1"/>
</dbReference>
<evidence type="ECO:0000256" key="3">
    <source>
        <dbReference type="ARBA" id="ARBA00020071"/>
    </source>
</evidence>
<protein>
    <recommendedName>
        <fullName evidence="3">Chitooligosaccharide deacetylase</fullName>
    </recommendedName>
    <alternativeName>
        <fullName evidence="4">Nodulation protein B</fullName>
    </alternativeName>
</protein>
<accession>A0A6B2JT95</accession>
<evidence type="ECO:0000256" key="1">
    <source>
        <dbReference type="ARBA" id="ARBA00003236"/>
    </source>
</evidence>
<gene>
    <name evidence="6" type="ORF">GZA08_09820</name>
</gene>
<dbReference type="GO" id="GO:0016810">
    <property type="term" value="F:hydrolase activity, acting on carbon-nitrogen (but not peptide) bonds"/>
    <property type="evidence" value="ECO:0007669"/>
    <property type="project" value="InterPro"/>
</dbReference>
<evidence type="ECO:0000313" key="7">
    <source>
        <dbReference type="Proteomes" id="UP000474757"/>
    </source>
</evidence>
<comment type="caution">
    <text evidence="6">The sequence shown here is derived from an EMBL/GenBank/DDBJ whole genome shotgun (WGS) entry which is preliminary data.</text>
</comment>
<proteinExistence type="inferred from homology"/>
<comment type="similarity">
    <text evidence="2">Belongs to the polysaccharide deacetylase family.</text>
</comment>
<dbReference type="EMBL" id="JAAGAB010000002">
    <property type="protein sequence ID" value="NDV01260.1"/>
    <property type="molecule type" value="Genomic_DNA"/>
</dbReference>
<dbReference type="Pfam" id="PF01522">
    <property type="entry name" value="Polysacc_deac_1"/>
    <property type="match status" value="1"/>
</dbReference>
<dbReference type="PANTHER" id="PTHR43123">
    <property type="entry name" value="POLYSACCHARIDE DEACETYLASE-RELATED"/>
    <property type="match status" value="1"/>
</dbReference>
<evidence type="ECO:0000256" key="4">
    <source>
        <dbReference type="ARBA" id="ARBA00032976"/>
    </source>
</evidence>
<evidence type="ECO:0000313" key="6">
    <source>
        <dbReference type="EMBL" id="NDV01260.1"/>
    </source>
</evidence>
<dbReference type="RefSeq" id="WP_163892810.1">
    <property type="nucleotide sequence ID" value="NZ_JAAFYS010000002.1"/>
</dbReference>
<dbReference type="GO" id="GO:0005975">
    <property type="term" value="P:carbohydrate metabolic process"/>
    <property type="evidence" value="ECO:0007669"/>
    <property type="project" value="InterPro"/>
</dbReference>
<dbReference type="InterPro" id="IPR002509">
    <property type="entry name" value="NODB_dom"/>
</dbReference>
<reference evidence="6 7" key="1">
    <citation type="submission" date="2020-02" db="EMBL/GenBank/DDBJ databases">
        <title>Pseudoroseicyclus tamarix, sp. nov., isolated from offshore sediment of a Tamarix chinensis forest.</title>
        <authorList>
            <person name="Gai Y."/>
        </authorList>
    </citation>
    <scope>NUCLEOTIDE SEQUENCE [LARGE SCALE GENOMIC DNA]</scope>
    <source>
        <strain evidence="6 7">CLL3-39</strain>
    </source>
</reference>
<dbReference type="Proteomes" id="UP000474757">
    <property type="component" value="Unassembled WGS sequence"/>
</dbReference>
<organism evidence="6 7">
    <name type="scientific">Pseudoroseicyclus tamaricis</name>
    <dbReference type="NCBI Taxonomy" id="2705421"/>
    <lineage>
        <taxon>Bacteria</taxon>
        <taxon>Pseudomonadati</taxon>
        <taxon>Pseudomonadota</taxon>
        <taxon>Alphaproteobacteria</taxon>
        <taxon>Rhodobacterales</taxon>
        <taxon>Paracoccaceae</taxon>
        <taxon>Pseudoroseicyclus</taxon>
    </lineage>
</organism>
<feature type="domain" description="NodB homology" evidence="5">
    <location>
        <begin position="85"/>
        <end position="193"/>
    </location>
</feature>
<evidence type="ECO:0000259" key="5">
    <source>
        <dbReference type="Pfam" id="PF01522"/>
    </source>
</evidence>
<dbReference type="PANTHER" id="PTHR43123:SF4">
    <property type="entry name" value="POLYSACCHARIDE DEACETYLASE"/>
    <property type="match status" value="1"/>
</dbReference>
<comment type="function">
    <text evidence="1">Is involved in generating a small heat-stable compound (Nod), an acylated oligomer of N-acetylglucosamine, that stimulates mitosis in various plant protoplasts.</text>
</comment>
<dbReference type="Gene3D" id="3.20.20.370">
    <property type="entry name" value="Glycoside hydrolase/deacetylase"/>
    <property type="match status" value="1"/>
</dbReference>
<dbReference type="AlphaFoldDB" id="A0A6B2JT95"/>
<sequence>MSLISDDYFDYPNRGPQMDQGHYGIRYLRDLPKFEWQGGASLMVWVTVHLEHFPMDMPRGPVKPIGAMERPAPSVWDYSSRDYGNRVGIYRLMEVLDANGIRPTAAMNSVLATRYPRLMADVLKRGWEVAAAGTDMGHLHHSGLSEAEEKALVAEAFGTLRDVSGQPVTGWHSPSHSQSAVTPDLVAEAGGQYICDWINDDMPYAFHTRAGDLTQMPLSYDLSDHKILAAQHMPIEDYEYQLGAAFDMMLAESRERGGRILSLSLSPWVIGQPGRVDALNRLLTRFMSADGVATATGAEICRQWTALELEA</sequence>
<keyword evidence="7" id="KW-1185">Reference proteome</keyword>
<dbReference type="InterPro" id="IPR011330">
    <property type="entry name" value="Glyco_hydro/deAcase_b/a-brl"/>
</dbReference>